<dbReference type="EMBL" id="BK032759">
    <property type="protein sequence ID" value="DAF58810.1"/>
    <property type="molecule type" value="Genomic_DNA"/>
</dbReference>
<organism evidence="1">
    <name type="scientific">Siphoviridae sp. ctxMM9</name>
    <dbReference type="NCBI Taxonomy" id="2827973"/>
    <lineage>
        <taxon>Viruses</taxon>
        <taxon>Duplodnaviria</taxon>
        <taxon>Heunggongvirae</taxon>
        <taxon>Uroviricota</taxon>
        <taxon>Caudoviricetes</taxon>
    </lineage>
</organism>
<reference evidence="1" key="1">
    <citation type="journal article" date="2021" name="Proc. Natl. Acad. Sci. U.S.A.">
        <title>A Catalog of Tens of Thousands of Viruses from Human Metagenomes Reveals Hidden Associations with Chronic Diseases.</title>
        <authorList>
            <person name="Tisza M.J."/>
            <person name="Buck C.B."/>
        </authorList>
    </citation>
    <scope>NUCLEOTIDE SEQUENCE</scope>
    <source>
        <strain evidence="1">CtxMM9</strain>
    </source>
</reference>
<accession>A0A8S5T7R7</accession>
<protein>
    <submittedName>
        <fullName evidence="1">Uncharacterized protein</fullName>
    </submittedName>
</protein>
<proteinExistence type="predicted"/>
<sequence>MIKEVLYRYQGTNGIITSPVHLEDVYYIRYLRLCADKGKILTNG</sequence>
<evidence type="ECO:0000313" key="1">
    <source>
        <dbReference type="EMBL" id="DAF58810.1"/>
    </source>
</evidence>
<name>A0A8S5T7R7_9CAUD</name>